<dbReference type="RefSeq" id="WP_347287391.1">
    <property type="nucleotide sequence ID" value="NZ_JAUZQE010000033.1"/>
</dbReference>
<dbReference type="Gene3D" id="3.30.559.10">
    <property type="entry name" value="Chloramphenicol acetyltransferase-like domain"/>
    <property type="match status" value="1"/>
</dbReference>
<dbReference type="Pfam" id="PF00364">
    <property type="entry name" value="Biotin_lipoyl"/>
    <property type="match status" value="1"/>
</dbReference>
<evidence type="ECO:0000256" key="6">
    <source>
        <dbReference type="ARBA" id="ARBA00023315"/>
    </source>
</evidence>
<dbReference type="EMBL" id="JAUZQE010000033">
    <property type="protein sequence ID" value="MDR4126699.1"/>
    <property type="molecule type" value="Genomic_DNA"/>
</dbReference>
<comment type="subunit">
    <text evidence="3">Forms a 24-polypeptide structural core with octahedral symmetry.</text>
</comment>
<evidence type="ECO:0000256" key="1">
    <source>
        <dbReference type="ARBA" id="ARBA00001938"/>
    </source>
</evidence>
<proteinExistence type="inferred from homology"/>
<evidence type="ECO:0000256" key="7">
    <source>
        <dbReference type="RuleBase" id="RU003423"/>
    </source>
</evidence>
<evidence type="ECO:0000313" key="11">
    <source>
        <dbReference type="EMBL" id="MDR4126699.1"/>
    </source>
</evidence>
<keyword evidence="6 7" id="KW-0012">Acyltransferase</keyword>
<dbReference type="PROSITE" id="PS00189">
    <property type="entry name" value="LIPOYL"/>
    <property type="match status" value="1"/>
</dbReference>
<accession>A0ABU1D8D5</accession>
<evidence type="ECO:0000256" key="8">
    <source>
        <dbReference type="SAM" id="MobiDB-lite"/>
    </source>
</evidence>
<dbReference type="InterPro" id="IPR004167">
    <property type="entry name" value="PSBD"/>
</dbReference>
<dbReference type="InterPro" id="IPR003016">
    <property type="entry name" value="2-oxoA_DH_lipoyl-BS"/>
</dbReference>
<sequence>MGVYVIKMPDIGEGIAEVELVEWHVKEGDDVVEDQVLADVMTDKATVQVPSPVHGKVLALGGKVGEVMPVGSALIKLEVEGPGNVSGADEDGEAAARASAGSAAHAAHVAPAAASMPAQQHDTPSTNLEETESVQQVEPAALQQRAAQQRAAASDSVRSQAATAVAGGMKAAAAAAVSALPSAVQGAVPQHAARRGRPLASPAVRRRALEEGIDLRAVQGTGPVGQITHEDLDRWQQQGSAIPAVGFTGATAYAAFARREGAEEIPVVGLRRKIAQKMQQSKRHIPHFTYVEEIDVTELEALRERLNGRWGESRGRLTMLPFLVRAIVLAVREFPQMNARFDDDKGVIIRHAPVHLGVAAQTDNGLMVPVLRHAEAHDLWSCAAEVRRLAQAAREGTAQRDELSGSTITLTSLGALGGVVSTPVINYPEVAIVGVNRVVERPIVLNGAVVVRKMMNLSSSFDHRVVDGMHAAEFIQCIRAYLECPSMLFVE</sequence>
<dbReference type="InterPro" id="IPR050743">
    <property type="entry name" value="2-oxoacid_DH_E2_comp"/>
</dbReference>
<dbReference type="Pfam" id="PF00198">
    <property type="entry name" value="2-oxoacid_dh"/>
    <property type="match status" value="1"/>
</dbReference>
<feature type="domain" description="Lipoyl-binding" evidence="9">
    <location>
        <begin position="3"/>
        <end position="78"/>
    </location>
</feature>
<dbReference type="Gene3D" id="4.10.320.10">
    <property type="entry name" value="E3-binding domain"/>
    <property type="match status" value="1"/>
</dbReference>
<evidence type="ECO:0000259" key="9">
    <source>
        <dbReference type="PROSITE" id="PS50968"/>
    </source>
</evidence>
<dbReference type="SUPFAM" id="SSF47005">
    <property type="entry name" value="Peripheral subunit-binding domain of 2-oxo acid dehydrogenase complex"/>
    <property type="match status" value="1"/>
</dbReference>
<name>A0ABU1D8D5_9BURK</name>
<evidence type="ECO:0000256" key="3">
    <source>
        <dbReference type="ARBA" id="ARBA00011484"/>
    </source>
</evidence>
<keyword evidence="4 7" id="KW-0808">Transferase</keyword>
<feature type="domain" description="Peripheral subunit-binding (PSBD)" evidence="10">
    <location>
        <begin position="199"/>
        <end position="236"/>
    </location>
</feature>
<dbReference type="PROSITE" id="PS51826">
    <property type="entry name" value="PSBD"/>
    <property type="match status" value="1"/>
</dbReference>
<evidence type="ECO:0000256" key="2">
    <source>
        <dbReference type="ARBA" id="ARBA00007317"/>
    </source>
</evidence>
<comment type="similarity">
    <text evidence="2 7">Belongs to the 2-oxoacid dehydrogenase family.</text>
</comment>
<dbReference type="Gene3D" id="2.40.50.100">
    <property type="match status" value="1"/>
</dbReference>
<dbReference type="InterPro" id="IPR001078">
    <property type="entry name" value="2-oxoacid_DH_actylTfrase"/>
</dbReference>
<dbReference type="EC" id="2.3.1.-" evidence="7"/>
<comment type="cofactor">
    <cofactor evidence="1 7">
        <name>(R)-lipoate</name>
        <dbReference type="ChEBI" id="CHEBI:83088"/>
    </cofactor>
</comment>
<evidence type="ECO:0000313" key="12">
    <source>
        <dbReference type="Proteomes" id="UP001232156"/>
    </source>
</evidence>
<evidence type="ECO:0000256" key="5">
    <source>
        <dbReference type="ARBA" id="ARBA00022823"/>
    </source>
</evidence>
<organism evidence="11 12">
    <name type="scientific">Yanghanlia caeni</name>
    <dbReference type="NCBI Taxonomy" id="3064283"/>
    <lineage>
        <taxon>Bacteria</taxon>
        <taxon>Pseudomonadati</taxon>
        <taxon>Pseudomonadota</taxon>
        <taxon>Betaproteobacteria</taxon>
        <taxon>Burkholderiales</taxon>
        <taxon>Alcaligenaceae</taxon>
        <taxon>Yanghanlia</taxon>
    </lineage>
</organism>
<feature type="compositionally biased region" description="Low complexity" evidence="8">
    <location>
        <begin position="95"/>
        <end position="118"/>
    </location>
</feature>
<dbReference type="SUPFAM" id="SSF51230">
    <property type="entry name" value="Single hybrid motif"/>
    <property type="match status" value="1"/>
</dbReference>
<dbReference type="PANTHER" id="PTHR43178">
    <property type="entry name" value="DIHYDROLIPOAMIDE ACETYLTRANSFERASE COMPONENT OF PYRUVATE DEHYDROGENASE COMPLEX"/>
    <property type="match status" value="1"/>
</dbReference>
<evidence type="ECO:0000259" key="10">
    <source>
        <dbReference type="PROSITE" id="PS51826"/>
    </source>
</evidence>
<comment type="caution">
    <text evidence="11">The sequence shown here is derived from an EMBL/GenBank/DDBJ whole genome shotgun (WGS) entry which is preliminary data.</text>
</comment>
<dbReference type="CDD" id="cd06849">
    <property type="entry name" value="lipoyl_domain"/>
    <property type="match status" value="1"/>
</dbReference>
<dbReference type="InterPro" id="IPR036625">
    <property type="entry name" value="E3-bd_dom_sf"/>
</dbReference>
<dbReference type="SUPFAM" id="SSF52777">
    <property type="entry name" value="CoA-dependent acyltransferases"/>
    <property type="match status" value="1"/>
</dbReference>
<keyword evidence="5 7" id="KW-0450">Lipoyl</keyword>
<protein>
    <recommendedName>
        <fullName evidence="7">Dihydrolipoamide acetyltransferase component of pyruvate dehydrogenase complex</fullName>
        <ecNumber evidence="7">2.3.1.-</ecNumber>
    </recommendedName>
</protein>
<dbReference type="Proteomes" id="UP001232156">
    <property type="component" value="Unassembled WGS sequence"/>
</dbReference>
<feature type="region of interest" description="Disordered" evidence="8">
    <location>
        <begin position="83"/>
        <end position="138"/>
    </location>
</feature>
<feature type="compositionally biased region" description="Polar residues" evidence="8">
    <location>
        <begin position="120"/>
        <end position="136"/>
    </location>
</feature>
<dbReference type="GO" id="GO:0016746">
    <property type="term" value="F:acyltransferase activity"/>
    <property type="evidence" value="ECO:0007669"/>
    <property type="project" value="UniProtKB-KW"/>
</dbReference>
<dbReference type="PANTHER" id="PTHR43178:SF5">
    <property type="entry name" value="LIPOAMIDE ACYLTRANSFERASE COMPONENT OF BRANCHED-CHAIN ALPHA-KETO ACID DEHYDROGENASE COMPLEX, MITOCHONDRIAL"/>
    <property type="match status" value="1"/>
</dbReference>
<gene>
    <name evidence="11" type="ORF">Q8947_11985</name>
</gene>
<evidence type="ECO:0000256" key="4">
    <source>
        <dbReference type="ARBA" id="ARBA00022679"/>
    </source>
</evidence>
<dbReference type="InterPro" id="IPR011053">
    <property type="entry name" value="Single_hybrid_motif"/>
</dbReference>
<dbReference type="Pfam" id="PF02817">
    <property type="entry name" value="E3_binding"/>
    <property type="match status" value="1"/>
</dbReference>
<dbReference type="InterPro" id="IPR023213">
    <property type="entry name" value="CAT-like_dom_sf"/>
</dbReference>
<reference evidence="11 12" key="1">
    <citation type="submission" date="2023-08" db="EMBL/GenBank/DDBJ databases">
        <title>Alcaligenaceae gen. nov., a novel taxon isolated from the sludge of Yixing Pesticide Factory.</title>
        <authorList>
            <person name="Ruan L."/>
        </authorList>
    </citation>
    <scope>NUCLEOTIDE SEQUENCE [LARGE SCALE GENOMIC DNA]</scope>
    <source>
        <strain evidence="11 12">LG-2</strain>
    </source>
</reference>
<dbReference type="InterPro" id="IPR000089">
    <property type="entry name" value="Biotin_lipoyl"/>
</dbReference>
<keyword evidence="12" id="KW-1185">Reference proteome</keyword>
<dbReference type="PROSITE" id="PS50968">
    <property type="entry name" value="BIOTINYL_LIPOYL"/>
    <property type="match status" value="1"/>
</dbReference>